<dbReference type="InterPro" id="IPR021109">
    <property type="entry name" value="Peptidase_aspartic_dom_sf"/>
</dbReference>
<dbReference type="EnsemblMetazoa" id="Aqu2.1.44399_001">
    <property type="protein sequence ID" value="Aqu2.1.44399_001"/>
    <property type="gene ID" value="Aqu2.1.44399"/>
</dbReference>
<protein>
    <submittedName>
        <fullName evidence="2">Uncharacterized protein</fullName>
    </submittedName>
</protein>
<dbReference type="PANTHER" id="PTHR33327">
    <property type="entry name" value="ENDONUCLEASE"/>
    <property type="match status" value="1"/>
</dbReference>
<dbReference type="AlphaFoldDB" id="A0A1X7VY68"/>
<evidence type="ECO:0000313" key="2">
    <source>
        <dbReference type="EnsemblMetazoa" id="Aqu2.1.44399_001"/>
    </source>
</evidence>
<reference evidence="2" key="1">
    <citation type="submission" date="2017-05" db="UniProtKB">
        <authorList>
            <consortium name="EnsemblMetazoa"/>
        </authorList>
    </citation>
    <scope>IDENTIFICATION</scope>
</reference>
<sequence>MKQMLGEHASDHTAELLKELFLQRLPGNVRMILASTPGNNTVQEIATLADKIMEVTVSIRLPPVNTVSDTDHQAQLLAAVTKICEEVAYLKKLVRPSHSPARGRSPARSQPNPPHSPRSNTPTRQSDLCWYDQHFGDQARQCLGVITPSAADKKCQQKLTLQAANGTCITTYGKRSLTLDLGLRRSFQWVFIVADVAVPILGADFLRHFGLVVDMSQYCPSDQET</sequence>
<dbReference type="SUPFAM" id="SSF50630">
    <property type="entry name" value="Acid proteases"/>
    <property type="match status" value="1"/>
</dbReference>
<proteinExistence type="predicted"/>
<evidence type="ECO:0000256" key="1">
    <source>
        <dbReference type="SAM" id="MobiDB-lite"/>
    </source>
</evidence>
<organism evidence="2">
    <name type="scientific">Amphimedon queenslandica</name>
    <name type="common">Sponge</name>
    <dbReference type="NCBI Taxonomy" id="400682"/>
    <lineage>
        <taxon>Eukaryota</taxon>
        <taxon>Metazoa</taxon>
        <taxon>Porifera</taxon>
        <taxon>Demospongiae</taxon>
        <taxon>Heteroscleromorpha</taxon>
        <taxon>Haplosclerida</taxon>
        <taxon>Niphatidae</taxon>
        <taxon>Amphimedon</taxon>
    </lineage>
</organism>
<dbReference type="InParanoid" id="A0A1X7VY68"/>
<name>A0A1X7VY68_AMPQE</name>
<feature type="region of interest" description="Disordered" evidence="1">
    <location>
        <begin position="95"/>
        <end position="124"/>
    </location>
</feature>
<dbReference type="OrthoDB" id="8739725at2759"/>
<accession>A0A1X7VY68</accession>
<dbReference type="PANTHER" id="PTHR33327:SF3">
    <property type="entry name" value="RNA-DIRECTED DNA POLYMERASE"/>
    <property type="match status" value="1"/>
</dbReference>